<dbReference type="EMBL" id="JAPDGR010002382">
    <property type="protein sequence ID" value="KAJ2976075.1"/>
    <property type="molecule type" value="Genomic_DNA"/>
</dbReference>
<name>A0ACC1NAS3_9PEZI</name>
<proteinExistence type="predicted"/>
<evidence type="ECO:0000313" key="1">
    <source>
        <dbReference type="EMBL" id="KAJ2976075.1"/>
    </source>
</evidence>
<accession>A0ACC1NAS3</accession>
<comment type="caution">
    <text evidence="1">The sequence shown here is derived from an EMBL/GenBank/DDBJ whole genome shotgun (WGS) entry which is preliminary data.</text>
</comment>
<keyword evidence="2" id="KW-1185">Reference proteome</keyword>
<organism evidence="1 2">
    <name type="scientific">Xylaria curta</name>
    <dbReference type="NCBI Taxonomy" id="42375"/>
    <lineage>
        <taxon>Eukaryota</taxon>
        <taxon>Fungi</taxon>
        <taxon>Dikarya</taxon>
        <taxon>Ascomycota</taxon>
        <taxon>Pezizomycotina</taxon>
        <taxon>Sordariomycetes</taxon>
        <taxon>Xylariomycetidae</taxon>
        <taxon>Xylariales</taxon>
        <taxon>Xylariaceae</taxon>
        <taxon>Xylaria</taxon>
    </lineage>
</organism>
<sequence length="250" mass="27493">MEWWMDHGDGALSDGYEVVGRDMDDDDPLTPGASDPPLVGSFCHGFHPNPSGLRSAVGLAPKIAWGWQRDGRGAVPRDTCMGVLRRREAWVVTGTAGNHVHTGGTLYLTYFAKDETVLRQARILGGRQPYHPLNIPGVDDMWQRYNKDTGVFFPTEEAKKWSAEAMGLEAFPPVPKETKDAVLQDALLGTYRGPQYTERMDTLGVVRNYVRKEATWNSDAQRRIEEKVRSLLPGGRTGPAKAAGGASARA</sequence>
<dbReference type="Proteomes" id="UP001143856">
    <property type="component" value="Unassembled WGS sequence"/>
</dbReference>
<gene>
    <name evidence="1" type="ORF">NUW58_g8181</name>
</gene>
<protein>
    <submittedName>
        <fullName evidence="1">Uncharacterized protein</fullName>
    </submittedName>
</protein>
<reference evidence="1" key="1">
    <citation type="submission" date="2022-10" db="EMBL/GenBank/DDBJ databases">
        <title>Genome Sequence of Xylaria curta.</title>
        <authorList>
            <person name="Buettner E."/>
        </authorList>
    </citation>
    <scope>NUCLEOTIDE SEQUENCE</scope>
    <source>
        <strain evidence="1">Babe10</strain>
    </source>
</reference>
<evidence type="ECO:0000313" key="2">
    <source>
        <dbReference type="Proteomes" id="UP001143856"/>
    </source>
</evidence>